<feature type="binding site" evidence="10">
    <location>
        <begin position="28"/>
        <end position="33"/>
    </location>
    <ligand>
        <name>substrate</name>
    </ligand>
</feature>
<feature type="region of interest" description="Interaction with substrate tRNA" evidence="10">
    <location>
        <begin position="175"/>
        <end position="179"/>
    </location>
</feature>
<comment type="subunit">
    <text evidence="10">Monomer.</text>
</comment>
<dbReference type="Gene3D" id="3.40.50.300">
    <property type="entry name" value="P-loop containing nucleotide triphosphate hydrolases"/>
    <property type="match status" value="1"/>
</dbReference>
<evidence type="ECO:0000256" key="5">
    <source>
        <dbReference type="ARBA" id="ARBA00022694"/>
    </source>
</evidence>
<dbReference type="InterPro" id="IPR039657">
    <property type="entry name" value="Dimethylallyltransferase"/>
</dbReference>
<organism evidence="14 15">
    <name type="scientific">Psychrobacter communis</name>
    <dbReference type="NCBI Taxonomy" id="2762238"/>
    <lineage>
        <taxon>Bacteria</taxon>
        <taxon>Pseudomonadati</taxon>
        <taxon>Pseudomonadota</taxon>
        <taxon>Gammaproteobacteria</taxon>
        <taxon>Moraxellales</taxon>
        <taxon>Moraxellaceae</taxon>
        <taxon>Psychrobacter</taxon>
    </lineage>
</organism>
<comment type="function">
    <text evidence="2 10 12">Catalyzes the transfer of a dimethylallyl group onto the adenine at position 37 in tRNAs that read codons beginning with uridine, leading to the formation of N6-(dimethylallyl)adenosine (i(6)A).</text>
</comment>
<dbReference type="GO" id="GO:0052381">
    <property type="term" value="F:tRNA dimethylallyltransferase activity"/>
    <property type="evidence" value="ECO:0007669"/>
    <property type="project" value="UniProtKB-EC"/>
</dbReference>
<keyword evidence="8 10" id="KW-0460">Magnesium</keyword>
<evidence type="ECO:0000256" key="8">
    <source>
        <dbReference type="ARBA" id="ARBA00022842"/>
    </source>
</evidence>
<feature type="site" description="Interaction with substrate tRNA" evidence="10">
    <location>
        <position position="117"/>
    </location>
</feature>
<evidence type="ECO:0000313" key="14">
    <source>
        <dbReference type="EMBL" id="MBD7946780.1"/>
    </source>
</evidence>
<name>A0ABR8RGB7_9GAMM</name>
<comment type="catalytic activity">
    <reaction evidence="9 10 11">
        <text>adenosine(37) in tRNA + dimethylallyl diphosphate = N(6)-dimethylallyladenosine(37) in tRNA + diphosphate</text>
        <dbReference type="Rhea" id="RHEA:26482"/>
        <dbReference type="Rhea" id="RHEA-COMP:10162"/>
        <dbReference type="Rhea" id="RHEA-COMP:10375"/>
        <dbReference type="ChEBI" id="CHEBI:33019"/>
        <dbReference type="ChEBI" id="CHEBI:57623"/>
        <dbReference type="ChEBI" id="CHEBI:74411"/>
        <dbReference type="ChEBI" id="CHEBI:74415"/>
        <dbReference type="EC" id="2.5.1.75"/>
    </reaction>
</comment>
<evidence type="ECO:0000256" key="7">
    <source>
        <dbReference type="ARBA" id="ARBA00022840"/>
    </source>
</evidence>
<evidence type="ECO:0000256" key="3">
    <source>
        <dbReference type="ARBA" id="ARBA00005842"/>
    </source>
</evidence>
<dbReference type="PANTHER" id="PTHR11088">
    <property type="entry name" value="TRNA DIMETHYLALLYLTRANSFERASE"/>
    <property type="match status" value="1"/>
</dbReference>
<comment type="caution">
    <text evidence="14">The sequence shown here is derived from an EMBL/GenBank/DDBJ whole genome shotgun (WGS) entry which is preliminary data.</text>
</comment>
<reference evidence="14 15" key="1">
    <citation type="submission" date="2020-08" db="EMBL/GenBank/DDBJ databases">
        <title>A Genomic Blueprint of the Chicken Gut Microbiome.</title>
        <authorList>
            <person name="Gilroy R."/>
            <person name="Ravi A."/>
            <person name="Getino M."/>
            <person name="Pursley I."/>
            <person name="Horton D.L."/>
            <person name="Alikhan N.-F."/>
            <person name="Baker D."/>
            <person name="Gharbi K."/>
            <person name="Hall N."/>
            <person name="Watson M."/>
            <person name="Adriaenssens E.M."/>
            <person name="Foster-Nyarko E."/>
            <person name="Jarju S."/>
            <person name="Secka A."/>
            <person name="Antonio M."/>
            <person name="Oren A."/>
            <person name="Chaudhuri R."/>
            <person name="La Ragione R.M."/>
            <person name="Hildebrand F."/>
            <person name="Pallen M.J."/>
        </authorList>
    </citation>
    <scope>NUCLEOTIDE SEQUENCE [LARGE SCALE GENOMIC DNA]</scope>
    <source>
        <strain evidence="14 15">Sa4CVA2</strain>
    </source>
</reference>
<dbReference type="InterPro" id="IPR027417">
    <property type="entry name" value="P-loop_NTPase"/>
</dbReference>
<evidence type="ECO:0000313" key="15">
    <source>
        <dbReference type="Proteomes" id="UP000606724"/>
    </source>
</evidence>
<evidence type="ECO:0000256" key="9">
    <source>
        <dbReference type="ARBA" id="ARBA00049563"/>
    </source>
</evidence>
<dbReference type="PANTHER" id="PTHR11088:SF60">
    <property type="entry name" value="TRNA DIMETHYLALLYLTRANSFERASE"/>
    <property type="match status" value="1"/>
</dbReference>
<keyword evidence="5 10" id="KW-0819">tRNA processing</keyword>
<keyword evidence="4 10" id="KW-0808">Transferase</keyword>
<comment type="cofactor">
    <cofactor evidence="1 10">
        <name>Mg(2+)</name>
        <dbReference type="ChEBI" id="CHEBI:18420"/>
    </cofactor>
</comment>
<evidence type="ECO:0000256" key="10">
    <source>
        <dbReference type="HAMAP-Rule" id="MF_00185"/>
    </source>
</evidence>
<proteinExistence type="inferred from homology"/>
<dbReference type="Gene3D" id="1.10.20.140">
    <property type="match status" value="1"/>
</dbReference>
<dbReference type="RefSeq" id="WP_191689998.1">
    <property type="nucleotide sequence ID" value="NZ_JACSQR010000002.1"/>
</dbReference>
<evidence type="ECO:0000256" key="13">
    <source>
        <dbReference type="RuleBase" id="RU003785"/>
    </source>
</evidence>
<gene>
    <name evidence="10 14" type="primary">miaA</name>
    <name evidence="14" type="ORF">H9653_01855</name>
</gene>
<sequence>MQISSASSSYRLNPNLADNSVVCLMAPTASGKTALAYELYDTGRYELISVDSALIYRDMNIGTAKPTAAELARYPHHLVDIIDPMQSYSVAEFVNDVARLIDSCHERGKIPLLVGGTMMYYMALIDGLSPVPDSDDDVRARVEQWRQDEGIGALYDYLGKIDPISHERLNATDTQRITRAVEVYLQTNIPISDWQQKPKHALAHNPNQQWHALAVMPERSWLHQRIEQRLDIMWHDGLVAEVIGLLEQYPLTPNLPSMRCVGYRQVLEYLVHIKHPIFKQPHLDKAQFYDAFLEVEAASASKRPQDTTTQALDQPLTLSAQTEALACQKMQNKALYATRQLAKRQYTWLRKLTQLPNLPDNASNTATKLNENDDKLMRGDIKIKTFATMTQVREYLY</sequence>
<feature type="binding site" evidence="10">
    <location>
        <begin position="26"/>
        <end position="33"/>
    </location>
    <ligand>
        <name>ATP</name>
        <dbReference type="ChEBI" id="CHEBI:30616"/>
    </ligand>
</feature>
<evidence type="ECO:0000256" key="12">
    <source>
        <dbReference type="RuleBase" id="RU003784"/>
    </source>
</evidence>
<protein>
    <recommendedName>
        <fullName evidence="10">tRNA dimethylallyltransferase</fullName>
        <ecNumber evidence="10">2.5.1.75</ecNumber>
    </recommendedName>
    <alternativeName>
        <fullName evidence="10">Dimethylallyl diphosphate:tRNA dimethylallyltransferase</fullName>
        <shortName evidence="10">DMAPP:tRNA dimethylallyltransferase</shortName>
        <shortName evidence="10">DMATase</shortName>
    </alternativeName>
    <alternativeName>
        <fullName evidence="10">Isopentenyl-diphosphate:tRNA isopentenyltransferase</fullName>
        <shortName evidence="10">IPP transferase</shortName>
        <shortName evidence="10">IPPT</shortName>
        <shortName evidence="10">IPTase</shortName>
    </alternativeName>
</protein>
<accession>A0ABR8RGB7</accession>
<dbReference type="EC" id="2.5.1.75" evidence="10"/>
<dbReference type="Pfam" id="PF01715">
    <property type="entry name" value="IPPT"/>
    <property type="match status" value="1"/>
</dbReference>
<dbReference type="InterPro" id="IPR018022">
    <property type="entry name" value="IPT"/>
</dbReference>
<feature type="region of interest" description="Interaction with substrate tRNA" evidence="10">
    <location>
        <begin position="259"/>
        <end position="264"/>
    </location>
</feature>
<comment type="caution">
    <text evidence="10">Lacks conserved residue(s) required for the propagation of feature annotation.</text>
</comment>
<feature type="site" description="Interaction with substrate tRNA" evidence="10">
    <location>
        <position position="139"/>
    </location>
</feature>
<dbReference type="SUPFAM" id="SSF52540">
    <property type="entry name" value="P-loop containing nucleoside triphosphate hydrolases"/>
    <property type="match status" value="1"/>
</dbReference>
<evidence type="ECO:0000256" key="6">
    <source>
        <dbReference type="ARBA" id="ARBA00022741"/>
    </source>
</evidence>
<dbReference type="EMBL" id="JACSQR010000002">
    <property type="protein sequence ID" value="MBD7946780.1"/>
    <property type="molecule type" value="Genomic_DNA"/>
</dbReference>
<evidence type="ECO:0000256" key="11">
    <source>
        <dbReference type="RuleBase" id="RU003783"/>
    </source>
</evidence>
<evidence type="ECO:0000256" key="2">
    <source>
        <dbReference type="ARBA" id="ARBA00003213"/>
    </source>
</evidence>
<dbReference type="HAMAP" id="MF_00185">
    <property type="entry name" value="IPP_trans"/>
    <property type="match status" value="1"/>
</dbReference>
<keyword evidence="6 10" id="KW-0547">Nucleotide-binding</keyword>
<feature type="region of interest" description="Interaction with substrate tRNA" evidence="10">
    <location>
        <begin position="51"/>
        <end position="54"/>
    </location>
</feature>
<keyword evidence="7 10" id="KW-0067">ATP-binding</keyword>
<dbReference type="Proteomes" id="UP000606724">
    <property type="component" value="Unassembled WGS sequence"/>
</dbReference>
<evidence type="ECO:0000256" key="1">
    <source>
        <dbReference type="ARBA" id="ARBA00001946"/>
    </source>
</evidence>
<dbReference type="NCBIfam" id="TIGR00174">
    <property type="entry name" value="miaA"/>
    <property type="match status" value="1"/>
</dbReference>
<comment type="similarity">
    <text evidence="3 10 13">Belongs to the IPP transferase family.</text>
</comment>
<evidence type="ECO:0000256" key="4">
    <source>
        <dbReference type="ARBA" id="ARBA00022679"/>
    </source>
</evidence>
<keyword evidence="15" id="KW-1185">Reference proteome</keyword>